<keyword evidence="12" id="KW-1185">Reference proteome</keyword>
<keyword evidence="8 11" id="KW-0808">Transferase</keyword>
<keyword evidence="6" id="KW-0169">Cobalamin biosynthesis</keyword>
<dbReference type="GO" id="GO:0009236">
    <property type="term" value="P:cobalamin biosynthetic process"/>
    <property type="evidence" value="ECO:0007669"/>
    <property type="project" value="UniProtKB-UniRule"/>
</dbReference>
<evidence type="ECO:0000256" key="10">
    <source>
        <dbReference type="NCBIfam" id="TIGR03160"/>
    </source>
</evidence>
<evidence type="ECO:0000256" key="4">
    <source>
        <dbReference type="ARBA" id="ARBA00011991"/>
    </source>
</evidence>
<comment type="pathway">
    <text evidence="2">Nucleoside biosynthesis; alpha-ribazole biosynthesis; alpha-ribazole from 5,6-dimethylbenzimidazole: step 1/2.</text>
</comment>
<evidence type="ECO:0000256" key="3">
    <source>
        <dbReference type="ARBA" id="ARBA00007110"/>
    </source>
</evidence>
<evidence type="ECO:0000313" key="12">
    <source>
        <dbReference type="Proteomes" id="UP001198962"/>
    </source>
</evidence>
<dbReference type="Proteomes" id="UP001198962">
    <property type="component" value="Unassembled WGS sequence"/>
</dbReference>
<evidence type="ECO:0000256" key="9">
    <source>
        <dbReference type="ARBA" id="ARBA00047340"/>
    </source>
</evidence>
<dbReference type="InterPro" id="IPR003200">
    <property type="entry name" value="Nict_dMeBzImd_PRibTrfase"/>
</dbReference>
<gene>
    <name evidence="11" type="primary">cobT</name>
    <name evidence="11" type="ORF">LKD32_03570</name>
</gene>
<reference evidence="11" key="1">
    <citation type="submission" date="2021-10" db="EMBL/GenBank/DDBJ databases">
        <title>Anaerobic single-cell dispensing facilitates the cultivation of human gut bacteria.</title>
        <authorList>
            <person name="Afrizal A."/>
        </authorList>
    </citation>
    <scope>NUCLEOTIDE SEQUENCE</scope>
    <source>
        <strain evidence="11">CLA-AA-H274</strain>
    </source>
</reference>
<evidence type="ECO:0000256" key="8">
    <source>
        <dbReference type="ARBA" id="ARBA00022679"/>
    </source>
</evidence>
<comment type="catalytic activity">
    <reaction evidence="9">
        <text>5,6-dimethylbenzimidazole + nicotinate beta-D-ribonucleotide = alpha-ribazole 5'-phosphate + nicotinate + H(+)</text>
        <dbReference type="Rhea" id="RHEA:11196"/>
        <dbReference type="ChEBI" id="CHEBI:15378"/>
        <dbReference type="ChEBI" id="CHEBI:15890"/>
        <dbReference type="ChEBI" id="CHEBI:32544"/>
        <dbReference type="ChEBI" id="CHEBI:57502"/>
        <dbReference type="ChEBI" id="CHEBI:57918"/>
        <dbReference type="EC" id="2.4.2.21"/>
    </reaction>
</comment>
<dbReference type="InterPro" id="IPR017846">
    <property type="entry name" value="Nict_dMeBzImd_PRibTrfase_bact"/>
</dbReference>
<evidence type="ECO:0000313" key="11">
    <source>
        <dbReference type="EMBL" id="MCC2163969.1"/>
    </source>
</evidence>
<dbReference type="Gene3D" id="3.40.50.10210">
    <property type="match status" value="1"/>
</dbReference>
<dbReference type="EC" id="2.4.2.21" evidence="4 10"/>
<dbReference type="SUPFAM" id="SSF52733">
    <property type="entry name" value="Nicotinate mononucleotide:5,6-dimethylbenzimidazole phosphoribosyltransferase (CobT)"/>
    <property type="match status" value="1"/>
</dbReference>
<evidence type="ECO:0000256" key="6">
    <source>
        <dbReference type="ARBA" id="ARBA00022573"/>
    </source>
</evidence>
<comment type="similarity">
    <text evidence="3">Belongs to the CobT family.</text>
</comment>
<sequence length="357" mass="37979">MEEYYQRQLDCLCGQVRPLSEEAKEASVCHWDGIAKPLNGLGRFERILTQIAGIQRTENLSLDRKAVVVFCADNGVVEEGVSQTDSSVTAIVTENFARGIASVNRMASTVGAEVLPVDIGVAGELHEPGIRNMKVDFGTKNFCREMAMTREQALEAIHNGIALAGELKDAGYDILAVGEMGIGNTTTSSAIASVLLDVDPEAVTGKGAGLSDEGLTRKIDAIRRGIALHHPAADDPIGVLASLGGFDIAGMTGLMLGGAISRIPVVLDGIISEVAGLLAMAICPQTVSYLIPSHLGKEPACAQIYERLHLEPVIHGNLALGEGTGAVMLFPLLDMAWEVYKENSTFEDIHVKAYEKL</sequence>
<dbReference type="Gene3D" id="1.10.1610.10">
    <property type="match status" value="1"/>
</dbReference>
<evidence type="ECO:0000256" key="2">
    <source>
        <dbReference type="ARBA" id="ARBA00005049"/>
    </source>
</evidence>
<dbReference type="EMBL" id="JAJEPU010000006">
    <property type="protein sequence ID" value="MCC2163969.1"/>
    <property type="molecule type" value="Genomic_DNA"/>
</dbReference>
<dbReference type="Pfam" id="PF02277">
    <property type="entry name" value="DBI_PRT"/>
    <property type="match status" value="1"/>
</dbReference>
<dbReference type="NCBIfam" id="TIGR03160">
    <property type="entry name" value="cobT_DBIPRT"/>
    <property type="match status" value="1"/>
</dbReference>
<comment type="caution">
    <text evidence="11">The sequence shown here is derived from an EMBL/GenBank/DDBJ whole genome shotgun (WGS) entry which is preliminary data.</text>
</comment>
<dbReference type="NCBIfam" id="NF000996">
    <property type="entry name" value="PRK00105.1"/>
    <property type="match status" value="1"/>
</dbReference>
<dbReference type="AlphaFoldDB" id="A0AAE3DJ37"/>
<evidence type="ECO:0000256" key="5">
    <source>
        <dbReference type="ARBA" id="ARBA00015486"/>
    </source>
</evidence>
<keyword evidence="7 11" id="KW-0328">Glycosyltransferase</keyword>
<accession>A0AAE3DJ37</accession>
<dbReference type="RefSeq" id="WP_308450724.1">
    <property type="nucleotide sequence ID" value="NZ_JAJEPU010000006.1"/>
</dbReference>
<dbReference type="InterPro" id="IPR023195">
    <property type="entry name" value="Nict_dMeBzImd_PRibTrfase_N"/>
</dbReference>
<comment type="function">
    <text evidence="1">Catalyzes the synthesis of alpha-ribazole-5'-phosphate from nicotinate mononucleotide (NAMN) and 5,6-dimethylbenzimidazole (DMB).</text>
</comment>
<evidence type="ECO:0000256" key="7">
    <source>
        <dbReference type="ARBA" id="ARBA00022676"/>
    </source>
</evidence>
<dbReference type="PANTHER" id="PTHR43463:SF1">
    <property type="entry name" value="NICOTINATE-NUCLEOTIDE--DIMETHYLBENZIMIDAZOLE PHOSPHORIBOSYLTRANSFERASE"/>
    <property type="match status" value="1"/>
</dbReference>
<name>A0AAE3DJ37_9FIRM</name>
<proteinExistence type="inferred from homology"/>
<evidence type="ECO:0000256" key="1">
    <source>
        <dbReference type="ARBA" id="ARBA00002197"/>
    </source>
</evidence>
<dbReference type="CDD" id="cd02439">
    <property type="entry name" value="DMB-PRT_CobT"/>
    <property type="match status" value="1"/>
</dbReference>
<dbReference type="PANTHER" id="PTHR43463">
    <property type="entry name" value="NICOTINATE-NUCLEOTIDE--DIMETHYLBENZIMIDAZOLE PHOSPHORIBOSYLTRANSFERASE"/>
    <property type="match status" value="1"/>
</dbReference>
<dbReference type="FunFam" id="3.40.50.10210:FF:000001">
    <property type="entry name" value="Nicotinate-nucleotide--dimethylbenzimidazole phosphoribosyltransferase"/>
    <property type="match status" value="1"/>
</dbReference>
<dbReference type="GO" id="GO:0008939">
    <property type="term" value="F:nicotinate-nucleotide-dimethylbenzimidazole phosphoribosyltransferase activity"/>
    <property type="evidence" value="ECO:0007669"/>
    <property type="project" value="UniProtKB-UniRule"/>
</dbReference>
<protein>
    <recommendedName>
        <fullName evidence="5 10">Nicotinate-nucleotide--dimethylbenzimidazole phosphoribosyltransferase</fullName>
        <ecNumber evidence="4 10">2.4.2.21</ecNumber>
    </recommendedName>
</protein>
<organism evidence="11 12">
    <name type="scientific">Brotaphodocola catenula</name>
    <dbReference type="NCBI Taxonomy" id="2885361"/>
    <lineage>
        <taxon>Bacteria</taxon>
        <taxon>Bacillati</taxon>
        <taxon>Bacillota</taxon>
        <taxon>Clostridia</taxon>
        <taxon>Lachnospirales</taxon>
        <taxon>Lachnospiraceae</taxon>
        <taxon>Brotaphodocola</taxon>
    </lineage>
</organism>
<dbReference type="InterPro" id="IPR036087">
    <property type="entry name" value="Nict_dMeBzImd_PRibTrfase_sf"/>
</dbReference>